<comment type="similarity">
    <text evidence="1">Belongs to the TCAB1 family.</text>
</comment>
<proteinExistence type="inferred from homology"/>
<keyword evidence="5" id="KW-1185">Reference proteome</keyword>
<evidence type="ECO:0000313" key="4">
    <source>
        <dbReference type="EMBL" id="CAI9736795.1"/>
    </source>
</evidence>
<sequence>MGHETDFSRPPELVSCSEEFNKKENNFLKGCKWAPDGSCLLTNSEDQCLRLFNLPEKIYNGEIQNLPPIDAVLKMFESGTIYDYCWYPGMSSASPDTCCLASTSKNNPVHLWDAFTGELRCTYRAYDQADEITSAHSLAFSLDGNKLFCGFNKMLRIFDVSQPGRFCTEQATYSKKRKNGQSGIISCIAPSPVDMSLYAAGSYSKEIAFYTTSSESMLCMLKGHKGGVTHIMFSSDGTKLYSGGRKDPEILCWDLRDPGTVLYVATRQVETNQRIYFDLSHSGQYLISGNHDGTITIWDTSKTSDNEGTNARYSLLSHFTYSGHTDTVNGVSLHPTFPLVASSSGQWHSCIDEDSEDNVPVNYSNDLRLWWFQPRDSSSCSFDILAYSFS</sequence>
<dbReference type="SMART" id="SM00320">
    <property type="entry name" value="WD40"/>
    <property type="match status" value="7"/>
</dbReference>
<dbReference type="GO" id="GO:0030576">
    <property type="term" value="P:Cajal body organization"/>
    <property type="evidence" value="ECO:0007669"/>
    <property type="project" value="TreeGrafter"/>
</dbReference>
<dbReference type="GO" id="GO:0003723">
    <property type="term" value="F:RNA binding"/>
    <property type="evidence" value="ECO:0007669"/>
    <property type="project" value="TreeGrafter"/>
</dbReference>
<keyword evidence="3" id="KW-0853">WD repeat</keyword>
<dbReference type="PROSITE" id="PS50082">
    <property type="entry name" value="WD_REPEATS_2"/>
    <property type="match status" value="2"/>
</dbReference>
<dbReference type="InterPro" id="IPR015943">
    <property type="entry name" value="WD40/YVTN_repeat-like_dom_sf"/>
</dbReference>
<reference evidence="4" key="1">
    <citation type="submission" date="2023-08" db="EMBL/GenBank/DDBJ databases">
        <authorList>
            <person name="Alioto T."/>
            <person name="Alioto T."/>
            <person name="Gomez Garrido J."/>
        </authorList>
    </citation>
    <scope>NUCLEOTIDE SEQUENCE</scope>
</reference>
<feature type="repeat" description="WD" evidence="3">
    <location>
        <begin position="279"/>
        <end position="299"/>
    </location>
</feature>
<protein>
    <recommendedName>
        <fullName evidence="2">WD repeat-containing protein 79</fullName>
    </recommendedName>
</protein>
<dbReference type="PANTHER" id="PTHR13211">
    <property type="entry name" value="TELOMERASE CAJAL BODY PROTEIN 1"/>
    <property type="match status" value="1"/>
</dbReference>
<accession>A0AA36BLU5</accession>
<dbReference type="EMBL" id="OX597832">
    <property type="protein sequence ID" value="CAI9736795.1"/>
    <property type="molecule type" value="Genomic_DNA"/>
</dbReference>
<evidence type="ECO:0000256" key="2">
    <source>
        <dbReference type="ARBA" id="ARBA00041558"/>
    </source>
</evidence>
<dbReference type="Proteomes" id="UP001162480">
    <property type="component" value="Chromosome 19"/>
</dbReference>
<dbReference type="InterPro" id="IPR036322">
    <property type="entry name" value="WD40_repeat_dom_sf"/>
</dbReference>
<dbReference type="SUPFAM" id="SSF50978">
    <property type="entry name" value="WD40 repeat-like"/>
    <property type="match status" value="1"/>
</dbReference>
<dbReference type="Pfam" id="PF00400">
    <property type="entry name" value="WD40"/>
    <property type="match status" value="4"/>
</dbReference>
<name>A0AA36BLU5_OCTVU</name>
<organism evidence="4 5">
    <name type="scientific">Octopus vulgaris</name>
    <name type="common">Common octopus</name>
    <dbReference type="NCBI Taxonomy" id="6645"/>
    <lineage>
        <taxon>Eukaryota</taxon>
        <taxon>Metazoa</taxon>
        <taxon>Spiralia</taxon>
        <taxon>Lophotrochozoa</taxon>
        <taxon>Mollusca</taxon>
        <taxon>Cephalopoda</taxon>
        <taxon>Coleoidea</taxon>
        <taxon>Octopodiformes</taxon>
        <taxon>Octopoda</taxon>
        <taxon>Incirrata</taxon>
        <taxon>Octopodidae</taxon>
        <taxon>Octopus</taxon>
    </lineage>
</organism>
<dbReference type="Gene3D" id="2.130.10.10">
    <property type="entry name" value="YVTN repeat-like/Quinoprotein amine dehydrogenase"/>
    <property type="match status" value="2"/>
</dbReference>
<evidence type="ECO:0000256" key="1">
    <source>
        <dbReference type="ARBA" id="ARBA00038279"/>
    </source>
</evidence>
<dbReference type="InterPro" id="IPR001680">
    <property type="entry name" value="WD40_rpt"/>
</dbReference>
<dbReference type="PANTHER" id="PTHR13211:SF0">
    <property type="entry name" value="TELOMERASE CAJAL BODY PROTEIN 1"/>
    <property type="match status" value="1"/>
</dbReference>
<dbReference type="GO" id="GO:0015030">
    <property type="term" value="C:Cajal body"/>
    <property type="evidence" value="ECO:0007669"/>
    <property type="project" value="TreeGrafter"/>
</dbReference>
<dbReference type="InterPro" id="IPR051150">
    <property type="entry name" value="SWT21/TCAB1_mRNA_Telomere"/>
</dbReference>
<dbReference type="AlphaFoldDB" id="A0AA36BLU5"/>
<evidence type="ECO:0000313" key="5">
    <source>
        <dbReference type="Proteomes" id="UP001162480"/>
    </source>
</evidence>
<gene>
    <name evidence="4" type="ORF">OCTVUL_1B006459</name>
</gene>
<evidence type="ECO:0000256" key="3">
    <source>
        <dbReference type="PROSITE-ProRule" id="PRU00221"/>
    </source>
</evidence>
<feature type="repeat" description="WD" evidence="3">
    <location>
        <begin position="221"/>
        <end position="263"/>
    </location>
</feature>